<dbReference type="Proteomes" id="UP000234681">
    <property type="component" value="Chromosome 6"/>
</dbReference>
<dbReference type="EMBL" id="CH473947">
    <property type="protein sequence ID" value="EDM03495.1"/>
    <property type="molecule type" value="Genomic_DNA"/>
</dbReference>
<protein>
    <submittedName>
        <fullName evidence="1">RCG61778</fullName>
    </submittedName>
</protein>
<name>A6HBU0_RAT</name>
<dbReference type="AlphaFoldDB" id="A6HBU0"/>
<sequence length="69" mass="8097">MGRNKGSTQQNGFLDKPNQCAHTPDQYTWFSLEKQKYLADDRKLIFVVRLCAKSIKFFPEPGIKKLKRH</sequence>
<accession>A6HBU0</accession>
<gene>
    <name evidence="1" type="ORF">rCG_61778</name>
</gene>
<evidence type="ECO:0000313" key="1">
    <source>
        <dbReference type="EMBL" id="EDM03495.1"/>
    </source>
</evidence>
<reference evidence="2" key="1">
    <citation type="submission" date="2005-09" db="EMBL/GenBank/DDBJ databases">
        <authorList>
            <person name="Mural R.J."/>
            <person name="Li P.W."/>
            <person name="Adams M.D."/>
            <person name="Amanatides P.G."/>
            <person name="Baden-Tillson H."/>
            <person name="Barnstead M."/>
            <person name="Chin S.H."/>
            <person name="Dew I."/>
            <person name="Evans C.A."/>
            <person name="Ferriera S."/>
            <person name="Flanigan M."/>
            <person name="Fosler C."/>
            <person name="Glodek A."/>
            <person name="Gu Z."/>
            <person name="Holt R.A."/>
            <person name="Jennings D."/>
            <person name="Kraft C.L."/>
            <person name="Lu F."/>
            <person name="Nguyen T."/>
            <person name="Nusskern D.R."/>
            <person name="Pfannkoch C.M."/>
            <person name="Sitter C."/>
            <person name="Sutton G.G."/>
            <person name="Venter J.C."/>
            <person name="Wang Z."/>
            <person name="Woodage T."/>
            <person name="Zheng X.H."/>
            <person name="Zhong F."/>
        </authorList>
    </citation>
    <scope>NUCLEOTIDE SEQUENCE [LARGE SCALE GENOMIC DNA]</scope>
    <source>
        <strain>BN</strain>
        <strain evidence="2">Sprague-Dawley</strain>
    </source>
</reference>
<evidence type="ECO:0000313" key="2">
    <source>
        <dbReference type="Proteomes" id="UP000234681"/>
    </source>
</evidence>
<proteinExistence type="predicted"/>
<organism evidence="1 2">
    <name type="scientific">Rattus norvegicus</name>
    <name type="common">Rat</name>
    <dbReference type="NCBI Taxonomy" id="10116"/>
    <lineage>
        <taxon>Eukaryota</taxon>
        <taxon>Metazoa</taxon>
        <taxon>Chordata</taxon>
        <taxon>Craniata</taxon>
        <taxon>Vertebrata</taxon>
        <taxon>Euteleostomi</taxon>
        <taxon>Mammalia</taxon>
        <taxon>Eutheria</taxon>
        <taxon>Euarchontoglires</taxon>
        <taxon>Glires</taxon>
        <taxon>Rodentia</taxon>
        <taxon>Myomorpha</taxon>
        <taxon>Muroidea</taxon>
        <taxon>Muridae</taxon>
        <taxon>Murinae</taxon>
        <taxon>Rattus</taxon>
    </lineage>
</organism>